<feature type="transmembrane region" description="Helical" evidence="1">
    <location>
        <begin position="44"/>
        <end position="63"/>
    </location>
</feature>
<dbReference type="AlphaFoldDB" id="A0A1H7WD66"/>
<keyword evidence="1" id="KW-0472">Membrane</keyword>
<feature type="transmembrane region" description="Helical" evidence="1">
    <location>
        <begin position="14"/>
        <end position="32"/>
    </location>
</feature>
<evidence type="ECO:0000313" key="2">
    <source>
        <dbReference type="EMBL" id="SEM19009.1"/>
    </source>
</evidence>
<sequence length="117" mass="13081">MVETHTHINRKNVFILYACLILFIILMGIDIFLGKSLSNGVSKLLLCTSCLAILGMIIAGYRYECDKFAQIDDLTRLRTLGVSINPHSRLGKIGYGLAIVLIITILVILSYLLYKFS</sequence>
<gene>
    <name evidence="2" type="ORF">SAMN04487839_10532</name>
</gene>
<proteinExistence type="predicted"/>
<feature type="transmembrane region" description="Helical" evidence="1">
    <location>
        <begin position="93"/>
        <end position="114"/>
    </location>
</feature>
<keyword evidence="1" id="KW-0812">Transmembrane</keyword>
<dbReference type="EMBL" id="FOBM01000005">
    <property type="protein sequence ID" value="SEM19009.1"/>
    <property type="molecule type" value="Genomic_DNA"/>
</dbReference>
<evidence type="ECO:0000313" key="3">
    <source>
        <dbReference type="Proteomes" id="UP000182764"/>
    </source>
</evidence>
<name>A0A1H7WD66_9STRE</name>
<protein>
    <submittedName>
        <fullName evidence="2">Uncharacterized protein</fullName>
    </submittedName>
</protein>
<accession>A0A1H7WD66</accession>
<dbReference type="Proteomes" id="UP000182764">
    <property type="component" value="Unassembled WGS sequence"/>
</dbReference>
<dbReference type="RefSeq" id="WP_074596538.1">
    <property type="nucleotide sequence ID" value="NZ_FNUH01000005.1"/>
</dbReference>
<reference evidence="2 3" key="1">
    <citation type="submission" date="2016-10" db="EMBL/GenBank/DDBJ databases">
        <authorList>
            <person name="de Groot N.N."/>
        </authorList>
    </citation>
    <scope>NUCLEOTIDE SEQUENCE [LARGE SCALE GENOMIC DNA]</scope>
    <source>
        <strain evidence="2 3">VTM1R29</strain>
    </source>
</reference>
<organism evidence="2 3">
    <name type="scientific">Streptococcus gallolyticus</name>
    <dbReference type="NCBI Taxonomy" id="315405"/>
    <lineage>
        <taxon>Bacteria</taxon>
        <taxon>Bacillati</taxon>
        <taxon>Bacillota</taxon>
        <taxon>Bacilli</taxon>
        <taxon>Lactobacillales</taxon>
        <taxon>Streptococcaceae</taxon>
        <taxon>Streptococcus</taxon>
    </lineage>
</organism>
<evidence type="ECO:0000256" key="1">
    <source>
        <dbReference type="SAM" id="Phobius"/>
    </source>
</evidence>
<keyword evidence="1" id="KW-1133">Transmembrane helix</keyword>